<protein>
    <submittedName>
        <fullName evidence="5">1-acyl-sn-glycerol-3-phosphate acyltransferase</fullName>
        <ecNumber evidence="5">2.3.1.-</ecNumber>
    </submittedName>
</protein>
<dbReference type="SMART" id="SM00563">
    <property type="entry name" value="PlsC"/>
    <property type="match status" value="1"/>
</dbReference>
<dbReference type="CDD" id="cd07989">
    <property type="entry name" value="LPLAT_AGPAT-like"/>
    <property type="match status" value="1"/>
</dbReference>
<evidence type="ECO:0000259" key="4">
    <source>
        <dbReference type="SMART" id="SM00563"/>
    </source>
</evidence>
<gene>
    <name evidence="5" type="primary">plsC1</name>
    <name evidence="5" type="ORF">CUROG_00945</name>
</gene>
<organism evidence="5 6">
    <name type="scientific">Corynebacterium urogenitale</name>
    <dbReference type="NCBI Taxonomy" id="2487892"/>
    <lineage>
        <taxon>Bacteria</taxon>
        <taxon>Bacillati</taxon>
        <taxon>Actinomycetota</taxon>
        <taxon>Actinomycetes</taxon>
        <taxon>Mycobacteriales</taxon>
        <taxon>Corynebacteriaceae</taxon>
        <taxon>Corynebacterium</taxon>
    </lineage>
</organism>
<evidence type="ECO:0000256" key="2">
    <source>
        <dbReference type="ARBA" id="ARBA00023315"/>
    </source>
</evidence>
<dbReference type="PANTHER" id="PTHR10434">
    <property type="entry name" value="1-ACYL-SN-GLYCEROL-3-PHOSPHATE ACYLTRANSFERASE"/>
    <property type="match status" value="1"/>
</dbReference>
<evidence type="ECO:0000313" key="5">
    <source>
        <dbReference type="EMBL" id="QFQ01590.1"/>
    </source>
</evidence>
<dbReference type="AlphaFoldDB" id="A0A5J6Z9H9"/>
<evidence type="ECO:0000313" key="6">
    <source>
        <dbReference type="Proteomes" id="UP000326711"/>
    </source>
</evidence>
<keyword evidence="2 5" id="KW-0012">Acyltransferase</keyword>
<dbReference type="GO" id="GO:0005886">
    <property type="term" value="C:plasma membrane"/>
    <property type="evidence" value="ECO:0007669"/>
    <property type="project" value="TreeGrafter"/>
</dbReference>
<accession>A0A5J6Z9H9</accession>
<dbReference type="KEGG" id="cuo:CUROG_00945"/>
<dbReference type="Proteomes" id="UP000326711">
    <property type="component" value="Chromosome"/>
</dbReference>
<dbReference type="Pfam" id="PF01553">
    <property type="entry name" value="Acyltransferase"/>
    <property type="match status" value="1"/>
</dbReference>
<feature type="region of interest" description="Disordered" evidence="3">
    <location>
        <begin position="258"/>
        <end position="288"/>
    </location>
</feature>
<dbReference type="EMBL" id="CP045032">
    <property type="protein sequence ID" value="QFQ01590.1"/>
    <property type="molecule type" value="Genomic_DNA"/>
</dbReference>
<evidence type="ECO:0000256" key="3">
    <source>
        <dbReference type="SAM" id="MobiDB-lite"/>
    </source>
</evidence>
<dbReference type="SUPFAM" id="SSF69593">
    <property type="entry name" value="Glycerol-3-phosphate (1)-acyltransferase"/>
    <property type="match status" value="1"/>
</dbReference>
<sequence>MKTFNFPPDFTPTFGHPESKEWVYGRTVVPLAKFWMKYVQRLEVFIEHAERIPTEGPAMIAVNHTGYWDFVYGGIPAHFHGGRLVRYMAKKEIFDTPVAGQIMRGCRHIPVDRAAGAESAREAVRRLKAGELVGIFPEATISRSFEIKELREGAARIAHEANAPLIPLILWGSQRVWTKGHKSVWRPKDAKIVMYVGEPVEVTADATATTERLHTAMKELLETARATYVERFGEMPKGEYWVPASMGGTAPTLEDATVQDRRDAENRKKKRTEDNARRAVEEAKNRAELEKASGVKKLLIQAKQRLRSMRNK</sequence>
<feature type="domain" description="Phospholipid/glycerol acyltransferase" evidence="4">
    <location>
        <begin position="58"/>
        <end position="173"/>
    </location>
</feature>
<name>A0A5J6Z9H9_9CORY</name>
<dbReference type="InterPro" id="IPR002123">
    <property type="entry name" value="Plipid/glycerol_acylTrfase"/>
</dbReference>
<dbReference type="RefSeq" id="WP_236640579.1">
    <property type="nucleotide sequence ID" value="NZ_CP045032.1"/>
</dbReference>
<dbReference type="GO" id="GO:0006654">
    <property type="term" value="P:phosphatidic acid biosynthetic process"/>
    <property type="evidence" value="ECO:0007669"/>
    <property type="project" value="TreeGrafter"/>
</dbReference>
<evidence type="ECO:0000256" key="1">
    <source>
        <dbReference type="ARBA" id="ARBA00022679"/>
    </source>
</evidence>
<dbReference type="PANTHER" id="PTHR10434:SF55">
    <property type="entry name" value="POSSIBLE ACYLTRANSFERASE"/>
    <property type="match status" value="1"/>
</dbReference>
<dbReference type="EC" id="2.3.1.-" evidence="5"/>
<dbReference type="GO" id="GO:0003841">
    <property type="term" value="F:1-acylglycerol-3-phosphate O-acyltransferase activity"/>
    <property type="evidence" value="ECO:0007669"/>
    <property type="project" value="TreeGrafter"/>
</dbReference>
<reference evidence="6" key="1">
    <citation type="submission" date="2019-10" db="EMBL/GenBank/DDBJ databases">
        <title>Complete genome sequence of Corynebacterium urogenitalis DSM 108747, isolated from the genital tract of a cow.</title>
        <authorList>
            <person name="Ruckert C."/>
            <person name="Ballas P."/>
            <person name="Wagener K."/>
            <person name="Drillich M."/>
            <person name="Kaempfer P."/>
            <person name="Busse H.-J."/>
            <person name="Ehling-Schulz M."/>
        </authorList>
    </citation>
    <scope>NUCLEOTIDE SEQUENCE [LARGE SCALE GENOMIC DNA]</scope>
    <source>
        <strain evidence="6">LMM 1652</strain>
    </source>
</reference>
<proteinExistence type="predicted"/>
<keyword evidence="1 5" id="KW-0808">Transferase</keyword>
<keyword evidence="6" id="KW-1185">Reference proteome</keyword>